<dbReference type="EMBL" id="MU006220">
    <property type="protein sequence ID" value="KAF2829801.1"/>
    <property type="molecule type" value="Genomic_DNA"/>
</dbReference>
<accession>A0A6A7A938</accession>
<proteinExistence type="predicted"/>
<gene>
    <name evidence="1" type="ORF">CC86DRAFT_367729</name>
</gene>
<evidence type="ECO:0000313" key="2">
    <source>
        <dbReference type="Proteomes" id="UP000799424"/>
    </source>
</evidence>
<keyword evidence="2" id="KW-1185">Reference proteome</keyword>
<protein>
    <submittedName>
        <fullName evidence="1">Uncharacterized protein</fullName>
    </submittedName>
</protein>
<organism evidence="1 2">
    <name type="scientific">Ophiobolus disseminans</name>
    <dbReference type="NCBI Taxonomy" id="1469910"/>
    <lineage>
        <taxon>Eukaryota</taxon>
        <taxon>Fungi</taxon>
        <taxon>Dikarya</taxon>
        <taxon>Ascomycota</taxon>
        <taxon>Pezizomycotina</taxon>
        <taxon>Dothideomycetes</taxon>
        <taxon>Pleosporomycetidae</taxon>
        <taxon>Pleosporales</taxon>
        <taxon>Pleosporineae</taxon>
        <taxon>Phaeosphaeriaceae</taxon>
        <taxon>Ophiobolus</taxon>
    </lineage>
</organism>
<sequence length="134" mass="15332">MSPPTPHKQTFLQLSQVRYSKYVSFSPSLTDTPTSPVRPGAAMQSLYRNSCTRCPVEPFMPVSQYTHVSHTNLHSICKSRYTYTYTYLHIPHPSTQCYFSLPCLTHTHPPASVLPSDWTCRARHFMYVSSMQQG</sequence>
<reference evidence="1" key="1">
    <citation type="journal article" date="2020" name="Stud. Mycol.">
        <title>101 Dothideomycetes genomes: a test case for predicting lifestyles and emergence of pathogens.</title>
        <authorList>
            <person name="Haridas S."/>
            <person name="Albert R."/>
            <person name="Binder M."/>
            <person name="Bloem J."/>
            <person name="Labutti K."/>
            <person name="Salamov A."/>
            <person name="Andreopoulos B."/>
            <person name="Baker S."/>
            <person name="Barry K."/>
            <person name="Bills G."/>
            <person name="Bluhm B."/>
            <person name="Cannon C."/>
            <person name="Castanera R."/>
            <person name="Culley D."/>
            <person name="Daum C."/>
            <person name="Ezra D."/>
            <person name="Gonzalez J."/>
            <person name="Henrissat B."/>
            <person name="Kuo A."/>
            <person name="Liang C."/>
            <person name="Lipzen A."/>
            <person name="Lutzoni F."/>
            <person name="Magnuson J."/>
            <person name="Mondo S."/>
            <person name="Nolan M."/>
            <person name="Ohm R."/>
            <person name="Pangilinan J."/>
            <person name="Park H.-J."/>
            <person name="Ramirez L."/>
            <person name="Alfaro M."/>
            <person name="Sun H."/>
            <person name="Tritt A."/>
            <person name="Yoshinaga Y."/>
            <person name="Zwiers L.-H."/>
            <person name="Turgeon B."/>
            <person name="Goodwin S."/>
            <person name="Spatafora J."/>
            <person name="Crous P."/>
            <person name="Grigoriev I."/>
        </authorList>
    </citation>
    <scope>NUCLEOTIDE SEQUENCE</scope>
    <source>
        <strain evidence="1">CBS 113818</strain>
    </source>
</reference>
<evidence type="ECO:0000313" key="1">
    <source>
        <dbReference type="EMBL" id="KAF2829801.1"/>
    </source>
</evidence>
<dbReference type="Proteomes" id="UP000799424">
    <property type="component" value="Unassembled WGS sequence"/>
</dbReference>
<name>A0A6A7A938_9PLEO</name>
<dbReference type="AlphaFoldDB" id="A0A6A7A938"/>